<organism evidence="2 3">
    <name type="scientific">Paenibacillus arenosi</name>
    <dbReference type="NCBI Taxonomy" id="2774142"/>
    <lineage>
        <taxon>Bacteria</taxon>
        <taxon>Bacillati</taxon>
        <taxon>Bacillota</taxon>
        <taxon>Bacilli</taxon>
        <taxon>Bacillales</taxon>
        <taxon>Paenibacillaceae</taxon>
        <taxon>Paenibacillus</taxon>
    </lineage>
</organism>
<name>A0ABR9B411_9BACL</name>
<dbReference type="InterPro" id="IPR033880">
    <property type="entry name" value="SPFH_YdjI"/>
</dbReference>
<dbReference type="PANTHER" id="PTHR37826">
    <property type="entry name" value="FLOTILLIN BAND_7_5 DOMAIN PROTEIN"/>
    <property type="match status" value="1"/>
</dbReference>
<accession>A0ABR9B411</accession>
<dbReference type="Pfam" id="PF13421">
    <property type="entry name" value="Band_7_1"/>
    <property type="match status" value="1"/>
</dbReference>
<dbReference type="Proteomes" id="UP000634529">
    <property type="component" value="Unassembled WGS sequence"/>
</dbReference>
<dbReference type="PANTHER" id="PTHR37826:SF2">
    <property type="entry name" value="ZINC-RIBBON DOMAIN-CONTAINING PROTEIN"/>
    <property type="match status" value="1"/>
</dbReference>
<evidence type="ECO:0000313" key="3">
    <source>
        <dbReference type="Proteomes" id="UP000634529"/>
    </source>
</evidence>
<comment type="caution">
    <text evidence="2">The sequence shown here is derived from an EMBL/GenBank/DDBJ whole genome shotgun (WGS) entry which is preliminary data.</text>
</comment>
<dbReference type="CDD" id="cd03408">
    <property type="entry name" value="SPFH_like_u1"/>
    <property type="match status" value="1"/>
</dbReference>
<reference evidence="2 3" key="1">
    <citation type="submission" date="2020-09" db="EMBL/GenBank/DDBJ databases">
        <title>Paenibacillus sp. CAU 1523 isolated from sand of Haeundae Beach.</title>
        <authorList>
            <person name="Kim W."/>
        </authorList>
    </citation>
    <scope>NUCLEOTIDE SEQUENCE [LARGE SCALE GENOMIC DNA]</scope>
    <source>
        <strain evidence="2 3">CAU 1523</strain>
    </source>
</reference>
<gene>
    <name evidence="2" type="ORF">IFO66_22880</name>
</gene>
<evidence type="ECO:0000313" key="2">
    <source>
        <dbReference type="EMBL" id="MBD8501123.1"/>
    </source>
</evidence>
<dbReference type="EMBL" id="JACYTN010000038">
    <property type="protein sequence ID" value="MBD8501123.1"/>
    <property type="molecule type" value="Genomic_DNA"/>
</dbReference>
<sequence>MGIIKAAVHAVKGGLADQWQEVIEPHNMGNTTVMTAGVKVRTKDVRNGNRSGTDQTVSNGSVIHVYPNQMMLLVDGGRVIDYTAEPGYYTVDHGTMPSLFNGEFAETLAETFSRIKFGGVPSRAQKVYYINLQEIRGIKFGTRNPINYFDEFYNAELFLRAYGSYSLKIVDPFTFFAEVIPRNSDQVDILDIHRQYSAEFMTALQSAINRLSAENVRISHVASKGLELSKHMSTVLAEDWNRRRGIQIQSVGIESISYNEESQELINLRNKGAMLKDSMIREGYVQGAAARGLEAAGSNASGAMNGFVGLGMGMQGVGEVARTFSDTNREQFHAETQGIRNGKVVSHAVHSNSNSNSNAAANVEHWNCGCGQANSGRFCMECGQAKPAAMSAEWNCSCGQDNTGKFCTECGSKRPESPVTIKCDKCGFMPPNGVSLKFCQECGDPFNEEDRL</sequence>
<dbReference type="RefSeq" id="WP_192027331.1">
    <property type="nucleotide sequence ID" value="NZ_JACYTN010000038.1"/>
</dbReference>
<evidence type="ECO:0000259" key="1">
    <source>
        <dbReference type="Pfam" id="PF13421"/>
    </source>
</evidence>
<proteinExistence type="predicted"/>
<protein>
    <submittedName>
        <fullName evidence="2">SPFH domain-containing protein</fullName>
    </submittedName>
</protein>
<keyword evidence="3" id="KW-1185">Reference proteome</keyword>
<feature type="domain" description="SPFH" evidence="1">
    <location>
        <begin position="54"/>
        <end position="267"/>
    </location>
</feature>